<accession>A0AAQ3UM32</accession>
<reference evidence="2 3" key="1">
    <citation type="submission" date="2024-02" db="EMBL/GenBank/DDBJ databases">
        <title>High-quality chromosome-scale genome assembly of Pensacola bahiagrass (Paspalum notatum Flugge var. saurae).</title>
        <authorList>
            <person name="Vega J.M."/>
            <person name="Podio M."/>
            <person name="Orjuela J."/>
            <person name="Siena L.A."/>
            <person name="Pessino S.C."/>
            <person name="Combes M.C."/>
            <person name="Mariac C."/>
            <person name="Albertini E."/>
            <person name="Pupilli F."/>
            <person name="Ortiz J.P.A."/>
            <person name="Leblanc O."/>
        </authorList>
    </citation>
    <scope>NUCLEOTIDE SEQUENCE [LARGE SCALE GENOMIC DNA]</scope>
    <source>
        <strain evidence="2">R1</strain>
        <tissue evidence="2">Leaf</tissue>
    </source>
</reference>
<sequence>QDTGKERILLPNSKLVTKSLLHKKRSRRHKKNFYSNLLGTAAERNCTLNMQNFCQEGRDLSALDLFFSEDEVWAAIKSLPADKAPGPDGYTGRFYKSYWSIIKGDLMAALSLDVKDYHPISLVHRFAKLVTKIMANRLAPHLKDLVSPNQSAFVKGRCILDNFILVQQTTKVLHRQKKPRVLLKLDITKAFDSVSWAFLLQVLRYSGFGSGWCNIMSKLLRSSTTRILVNGVPGEPIQHQRGLRQGDPLSHMLFIIVMNVLSSLINRASDAGLLQPILARGATQWVSLYADDVVLFLQPCTDDLILTKEILRIFGEASGLVTNISKCSVTPIHCEEQDIVVVHNSLPCKVQDFPCRYLGLPLTLIDKVADKLPGWKASMMNPAGRVTLVRAVLSAKPIYQLLTLELPKCVIKAIDKIRRAFLWKGWKEINGGHCLGRVQRPLGLGGLGILDLEIMGWALRMRWLWLKKTQPDRAWADLDIQVHPNSMAMFHISISSIVGDGSNTFFWRDKWLHGKSLADLAPSLYSYVAKRGVKRRTGQDALDSNAWARDIREGLLAASLVEYLQLWDTLADFELHPGIEDQHIWTPSSIGEFSTQSAYHSFLVGAVGFEPWKENWKTWAPPRCKFFIWLAMLNRCWTADRLAHRGLEHPKRCPLCDQEEENI</sequence>
<dbReference type="PANTHER" id="PTHR33116:SF78">
    <property type="entry name" value="OS12G0587133 PROTEIN"/>
    <property type="match status" value="1"/>
</dbReference>
<dbReference type="InterPro" id="IPR026960">
    <property type="entry name" value="RVT-Znf"/>
</dbReference>
<evidence type="ECO:0000313" key="3">
    <source>
        <dbReference type="Proteomes" id="UP001341281"/>
    </source>
</evidence>
<name>A0AAQ3UM32_PASNO</name>
<dbReference type="PROSITE" id="PS50878">
    <property type="entry name" value="RT_POL"/>
    <property type="match status" value="1"/>
</dbReference>
<dbReference type="Pfam" id="PF13966">
    <property type="entry name" value="zf-RVT"/>
    <property type="match status" value="1"/>
</dbReference>
<feature type="domain" description="Reverse transcriptase" evidence="1">
    <location>
        <begin position="111"/>
        <end position="362"/>
    </location>
</feature>
<dbReference type="CDD" id="cd01650">
    <property type="entry name" value="RT_nLTR_like"/>
    <property type="match status" value="1"/>
</dbReference>
<dbReference type="AlphaFoldDB" id="A0AAQ3UM32"/>
<organism evidence="2 3">
    <name type="scientific">Paspalum notatum var. saurae</name>
    <dbReference type="NCBI Taxonomy" id="547442"/>
    <lineage>
        <taxon>Eukaryota</taxon>
        <taxon>Viridiplantae</taxon>
        <taxon>Streptophyta</taxon>
        <taxon>Embryophyta</taxon>
        <taxon>Tracheophyta</taxon>
        <taxon>Spermatophyta</taxon>
        <taxon>Magnoliopsida</taxon>
        <taxon>Liliopsida</taxon>
        <taxon>Poales</taxon>
        <taxon>Poaceae</taxon>
        <taxon>PACMAD clade</taxon>
        <taxon>Panicoideae</taxon>
        <taxon>Andropogonodae</taxon>
        <taxon>Paspaleae</taxon>
        <taxon>Paspalinae</taxon>
        <taxon>Paspalum</taxon>
    </lineage>
</organism>
<dbReference type="SUPFAM" id="SSF56672">
    <property type="entry name" value="DNA/RNA polymerases"/>
    <property type="match status" value="1"/>
</dbReference>
<dbReference type="Pfam" id="PF00078">
    <property type="entry name" value="RVT_1"/>
    <property type="match status" value="1"/>
</dbReference>
<protein>
    <recommendedName>
        <fullName evidence="1">Reverse transcriptase domain-containing protein</fullName>
    </recommendedName>
</protein>
<gene>
    <name evidence="2" type="ORF">U9M48_038679</name>
</gene>
<dbReference type="Proteomes" id="UP001341281">
    <property type="component" value="Chromosome 09"/>
</dbReference>
<evidence type="ECO:0000259" key="1">
    <source>
        <dbReference type="PROSITE" id="PS50878"/>
    </source>
</evidence>
<dbReference type="InterPro" id="IPR043502">
    <property type="entry name" value="DNA/RNA_pol_sf"/>
</dbReference>
<dbReference type="EMBL" id="CP144753">
    <property type="protein sequence ID" value="WVZ92630.1"/>
    <property type="molecule type" value="Genomic_DNA"/>
</dbReference>
<keyword evidence="3" id="KW-1185">Reference proteome</keyword>
<dbReference type="InterPro" id="IPR000477">
    <property type="entry name" value="RT_dom"/>
</dbReference>
<feature type="non-terminal residue" evidence="2">
    <location>
        <position position="663"/>
    </location>
</feature>
<dbReference type="PANTHER" id="PTHR33116">
    <property type="entry name" value="REVERSE TRANSCRIPTASE ZINC-BINDING DOMAIN-CONTAINING PROTEIN-RELATED-RELATED"/>
    <property type="match status" value="1"/>
</dbReference>
<evidence type="ECO:0000313" key="2">
    <source>
        <dbReference type="EMBL" id="WVZ92630.1"/>
    </source>
</evidence>
<proteinExistence type="predicted"/>